<keyword evidence="3 5" id="KW-1133">Transmembrane helix</keyword>
<sequence>MIVFKTFFKLLAKNKWSFIINLVIFLGLSSIAVRNGSPEEQIKFKDIKLKLAVIDRDHSATSIELKNYIGELHILTELEDDPEVFQDELYFNSVHEIIIIPAGFEENLIAGKDMPLETLEAPDADVTALSSIQLDQIIRFLKTYLALGYTPSEAMIKTKDIMQSNASVTMQLDKNSLEEVPRYNYYFQYLPYPMVAILISCISLILILFNDKDVKNRTICASFSLKKRNFELSLANIIVSVIIWILLMLFPFILVGTDMIHSGVYRFYLLNSLSFLIVSFSISYLIGIFSNSVEAISIFSNSVSLGLCFLGGVFVPQSVMSKQVLYISKFLPSYWYVVTNKIIGKNTKLVGSGLKDVMFGILIQLCFAITIFGISLVISKRRTQAC</sequence>
<evidence type="ECO:0000256" key="4">
    <source>
        <dbReference type="ARBA" id="ARBA00023136"/>
    </source>
</evidence>
<keyword evidence="4 5" id="KW-0472">Membrane</keyword>
<comment type="caution">
    <text evidence="7">The sequence shown here is derived from an EMBL/GenBank/DDBJ whole genome shotgun (WGS) entry which is preliminary data.</text>
</comment>
<protein>
    <recommendedName>
        <fullName evidence="6">ABC-2 type transporter transmembrane domain-containing protein</fullName>
    </recommendedName>
</protein>
<comment type="subcellular location">
    <subcellularLocation>
        <location evidence="1">Membrane</location>
        <topology evidence="1">Multi-pass membrane protein</topology>
    </subcellularLocation>
</comment>
<dbReference type="EMBL" id="DPVV01000023">
    <property type="protein sequence ID" value="HCL00908.1"/>
    <property type="molecule type" value="Genomic_DNA"/>
</dbReference>
<dbReference type="Gene3D" id="3.40.1710.10">
    <property type="entry name" value="abc type-2 transporter like domain"/>
    <property type="match status" value="1"/>
</dbReference>
<feature type="transmembrane region" description="Helical" evidence="5">
    <location>
        <begin position="357"/>
        <end position="378"/>
    </location>
</feature>
<feature type="transmembrane region" description="Helical" evidence="5">
    <location>
        <begin position="230"/>
        <end position="255"/>
    </location>
</feature>
<gene>
    <name evidence="7" type="ORF">DHW61_00535</name>
</gene>
<dbReference type="GO" id="GO:0140359">
    <property type="term" value="F:ABC-type transporter activity"/>
    <property type="evidence" value="ECO:0007669"/>
    <property type="project" value="InterPro"/>
</dbReference>
<evidence type="ECO:0000256" key="2">
    <source>
        <dbReference type="ARBA" id="ARBA00022692"/>
    </source>
</evidence>
<evidence type="ECO:0000313" key="7">
    <source>
        <dbReference type="EMBL" id="HCL00908.1"/>
    </source>
</evidence>
<organism evidence="7 8">
    <name type="scientific">Lachnoclostridium phytofermentans</name>
    <dbReference type="NCBI Taxonomy" id="66219"/>
    <lineage>
        <taxon>Bacteria</taxon>
        <taxon>Bacillati</taxon>
        <taxon>Bacillota</taxon>
        <taxon>Clostridia</taxon>
        <taxon>Lachnospirales</taxon>
        <taxon>Lachnospiraceae</taxon>
    </lineage>
</organism>
<evidence type="ECO:0000256" key="3">
    <source>
        <dbReference type="ARBA" id="ARBA00022989"/>
    </source>
</evidence>
<reference evidence="7 8" key="1">
    <citation type="journal article" date="2018" name="Nat. Biotechnol.">
        <title>A standardized bacterial taxonomy based on genome phylogeny substantially revises the tree of life.</title>
        <authorList>
            <person name="Parks D.H."/>
            <person name="Chuvochina M."/>
            <person name="Waite D.W."/>
            <person name="Rinke C."/>
            <person name="Skarshewski A."/>
            <person name="Chaumeil P.A."/>
            <person name="Hugenholtz P."/>
        </authorList>
    </citation>
    <scope>NUCLEOTIDE SEQUENCE [LARGE SCALE GENOMIC DNA]</scope>
    <source>
        <strain evidence="7">UBA11728</strain>
    </source>
</reference>
<feature type="domain" description="ABC-2 type transporter transmembrane" evidence="6">
    <location>
        <begin position="17"/>
        <end position="376"/>
    </location>
</feature>
<dbReference type="Pfam" id="PF12698">
    <property type="entry name" value="ABC2_membrane_3"/>
    <property type="match status" value="1"/>
</dbReference>
<keyword evidence="2 5" id="KW-0812">Transmembrane</keyword>
<dbReference type="AlphaFoldDB" id="A0A3D2X3G5"/>
<feature type="transmembrane region" description="Helical" evidence="5">
    <location>
        <begin position="267"/>
        <end position="289"/>
    </location>
</feature>
<evidence type="ECO:0000259" key="6">
    <source>
        <dbReference type="Pfam" id="PF12698"/>
    </source>
</evidence>
<dbReference type="Proteomes" id="UP000262969">
    <property type="component" value="Unassembled WGS sequence"/>
</dbReference>
<evidence type="ECO:0000256" key="1">
    <source>
        <dbReference type="ARBA" id="ARBA00004141"/>
    </source>
</evidence>
<evidence type="ECO:0000256" key="5">
    <source>
        <dbReference type="SAM" id="Phobius"/>
    </source>
</evidence>
<dbReference type="GO" id="GO:0016020">
    <property type="term" value="C:membrane"/>
    <property type="evidence" value="ECO:0007669"/>
    <property type="project" value="UniProtKB-SubCell"/>
</dbReference>
<evidence type="ECO:0000313" key="8">
    <source>
        <dbReference type="Proteomes" id="UP000262969"/>
    </source>
</evidence>
<feature type="transmembrane region" description="Helical" evidence="5">
    <location>
        <begin position="189"/>
        <end position="209"/>
    </location>
</feature>
<accession>A0A3D2X3G5</accession>
<dbReference type="InterPro" id="IPR013525">
    <property type="entry name" value="ABC2_TM"/>
</dbReference>
<feature type="transmembrane region" description="Helical" evidence="5">
    <location>
        <begin position="296"/>
        <end position="315"/>
    </location>
</feature>
<name>A0A3D2X3G5_9FIRM</name>
<proteinExistence type="predicted"/>